<protein>
    <submittedName>
        <fullName evidence="3">Uncharacterized protein DUF4233</fullName>
    </submittedName>
</protein>
<feature type="region of interest" description="Disordered" evidence="1">
    <location>
        <begin position="129"/>
        <end position="150"/>
    </location>
</feature>
<keyword evidence="2" id="KW-0812">Transmembrane</keyword>
<dbReference type="OrthoDB" id="3267755at2"/>
<sequence>MRGIIFYGTTGKFTWRMLATVLGGEALCIALGALVARGLAATDATAASPTAYLVVGIGLAALAVVAAGTLRRPWGITLGWAVQALTLLSALVVPLMLVVGIFFLTMWVTCLIQGARIDAEVLEREAAAAEASGSAEGSGSVDGPADRVGE</sequence>
<feature type="compositionally biased region" description="Low complexity" evidence="1">
    <location>
        <begin position="129"/>
        <end position="139"/>
    </location>
</feature>
<keyword evidence="2" id="KW-0472">Membrane</keyword>
<evidence type="ECO:0000256" key="1">
    <source>
        <dbReference type="SAM" id="MobiDB-lite"/>
    </source>
</evidence>
<keyword evidence="2" id="KW-1133">Transmembrane helix</keyword>
<dbReference type="Pfam" id="PF14017">
    <property type="entry name" value="DUF4233"/>
    <property type="match status" value="1"/>
</dbReference>
<gene>
    <name evidence="3" type="ORF">FBY41_2736</name>
</gene>
<comment type="caution">
    <text evidence="3">The sequence shown here is derived from an EMBL/GenBank/DDBJ whole genome shotgun (WGS) entry which is preliminary data.</text>
</comment>
<proteinExistence type="predicted"/>
<dbReference type="EMBL" id="VFPM01000002">
    <property type="protein sequence ID" value="TQM62698.1"/>
    <property type="molecule type" value="Genomic_DNA"/>
</dbReference>
<reference evidence="3 4" key="1">
    <citation type="submission" date="2019-06" db="EMBL/GenBank/DDBJ databases">
        <title>Genome sequencing of plant associated microbes to promote plant fitness in Sorghum bicolor and Oryza sativa.</title>
        <authorList>
            <person name="Coleman-Derr D."/>
        </authorList>
    </citation>
    <scope>NUCLEOTIDE SEQUENCE [LARGE SCALE GENOMIC DNA]</scope>
    <source>
        <strain evidence="3 4">KV-663</strain>
    </source>
</reference>
<dbReference type="AlphaFoldDB" id="A0A543HWF1"/>
<dbReference type="RefSeq" id="WP_141844746.1">
    <property type="nucleotide sequence ID" value="NZ_VFPM01000002.1"/>
</dbReference>
<feature type="transmembrane region" description="Helical" evidence="2">
    <location>
        <begin position="50"/>
        <end position="70"/>
    </location>
</feature>
<keyword evidence="4" id="KW-1185">Reference proteome</keyword>
<evidence type="ECO:0000256" key="2">
    <source>
        <dbReference type="SAM" id="Phobius"/>
    </source>
</evidence>
<evidence type="ECO:0000313" key="4">
    <source>
        <dbReference type="Proteomes" id="UP000316747"/>
    </source>
</evidence>
<evidence type="ECO:0000313" key="3">
    <source>
        <dbReference type="EMBL" id="TQM62698.1"/>
    </source>
</evidence>
<organism evidence="3 4">
    <name type="scientific">Humibacillus xanthopallidus</name>
    <dbReference type="NCBI Taxonomy" id="412689"/>
    <lineage>
        <taxon>Bacteria</taxon>
        <taxon>Bacillati</taxon>
        <taxon>Actinomycetota</taxon>
        <taxon>Actinomycetes</taxon>
        <taxon>Micrococcales</taxon>
        <taxon>Intrasporangiaceae</taxon>
        <taxon>Humibacillus</taxon>
    </lineage>
</organism>
<dbReference type="Proteomes" id="UP000316747">
    <property type="component" value="Unassembled WGS sequence"/>
</dbReference>
<feature type="transmembrane region" description="Helical" evidence="2">
    <location>
        <begin position="82"/>
        <end position="108"/>
    </location>
</feature>
<accession>A0A543HWF1</accession>
<name>A0A543HWF1_9MICO</name>
<dbReference type="InterPro" id="IPR025327">
    <property type="entry name" value="DUF4233"/>
</dbReference>